<feature type="region of interest" description="Disordered" evidence="1">
    <location>
        <begin position="824"/>
        <end position="948"/>
    </location>
</feature>
<feature type="compositionally biased region" description="Acidic residues" evidence="1">
    <location>
        <begin position="524"/>
        <end position="542"/>
    </location>
</feature>
<feature type="compositionally biased region" description="Basic and acidic residues" evidence="1">
    <location>
        <begin position="104"/>
        <end position="113"/>
    </location>
</feature>
<evidence type="ECO:0000256" key="1">
    <source>
        <dbReference type="SAM" id="MobiDB-lite"/>
    </source>
</evidence>
<dbReference type="Pfam" id="PF09462">
    <property type="entry name" value="Mus7"/>
    <property type="match status" value="1"/>
</dbReference>
<dbReference type="InterPro" id="IPR019021">
    <property type="entry name" value="Mms22"/>
</dbReference>
<protein>
    <submittedName>
        <fullName evidence="2">Uncharacterized protein</fullName>
    </submittedName>
</protein>
<feature type="compositionally biased region" description="Basic and acidic residues" evidence="1">
    <location>
        <begin position="409"/>
        <end position="436"/>
    </location>
</feature>
<dbReference type="Proteomes" id="UP000177622">
    <property type="component" value="Unassembled WGS sequence"/>
</dbReference>
<feature type="compositionally biased region" description="Acidic residues" evidence="1">
    <location>
        <begin position="15"/>
        <end position="24"/>
    </location>
</feature>
<dbReference type="PANTHER" id="PTHR28122">
    <property type="entry name" value="E3 UBIQUITIN-PROTEIN LIGASE SUBSTRATE RECEPTOR MMS22"/>
    <property type="match status" value="1"/>
</dbReference>
<dbReference type="GO" id="GO:0005634">
    <property type="term" value="C:nucleus"/>
    <property type="evidence" value="ECO:0007669"/>
    <property type="project" value="InterPro"/>
</dbReference>
<feature type="compositionally biased region" description="Acidic residues" evidence="1">
    <location>
        <begin position="637"/>
        <end position="646"/>
    </location>
</feature>
<sequence length="2343" mass="263480">MQMESWRQRGYVPDSDSDEEDGFDSIEAKKATLANGSDVHDLDYISIPIPASKPKLKEGTNGSTEEQHERDGAEDGSITLLDVEEETRRDSPEKGLGNQQATKSKAEDERRTIYTEPEGGTEHDGNEEITPARRRGRKTYGTRSSATKTRNRRSSELRKTPATNTDRIYDFPESSQEKDKPSSKPASLESTPKALKPGGLSPPRVITEPRTPRANIRVEIPRSISSSPDELSLVPLPTRRKTPVVHRVQPREVSPPPASPQVNSDDDSPLSSVPSSLGSTPGHNPMETEKVVSGEENGDAQPQTAMLSDLKDTLDDLLPHLDIPEDVLREMPQAEQRTFRKRNAIQLQPYYLEQLKYAQQMKARGLKPIRQAVRPQVQQTTDESQGQDSFDPNMPPSSPPQEEYLLPARPEKPRNSVRQDREHNDSETPRNWEAHMVKRRKISHSGTPRARRDRLHKPSKPRGIRDTAPKNQGGPIVYDLSSSPPHTGRLSSASKTPRASVGFRFPRGWTPPPGVTNPRAQEEEKSDEDEPPEPDADHDEEIQSVSSDSQPSDHEQNQADAEERAIRREQRRIRGVLPASWFRLDQKANEDKAKPSQHDRHVGHRPEGKGVARKLIRRGDRSKPAATQQPTSLFDLGDSDDDEGDRNDDNRTAPITDGSSYRLAGTAHSEDPFALDAGDISEDNRIDYMFAPAPRNATGNRHKRKSLKRPKSKEGMTHDERQRKRPKQTRMTDASYGGRRTKKSSTVSRPRLGILDAPDVATQPRKEQPHFLRVAARCARSRRDGGRQSPTQKFLKLASRADTVDANETLRDWKTGAIRQSRISPPQPRVRMRQQAPKKPSILGPRAMPNAGQGRNARITNHFPTEKDEVVPRSYPAELSQSPPESGAISVTSNQTPELEFSSRRQPEQRGNTWVIPRNTAITSLKRNAPRPAVTSSAGPGGSKKLTPAAFNQSLSLINRHYRNQRTSQSYRPSLTLDRYLTDSGSTSGGVNPSPRPPAAPPVEPTNQAPAQKALPHRRRLKKHTPNRINLDTDEFRQMQDTAVIVSDNQEPPTITHIGNAQPSSLSVGGLFNWHRFYPVDFGIPSLRDNTFFHESTFIGSGEFSRTMQLAKRNLDGGASSFSIQARDQTFQWSSWNDTVSSEMGHVFDVIIDNVERSATTSPEVGITAALGVASRIYRLLIKYITENLVFIDPVDRTGFITRAMGLVSVVRDPLVAFLSSDEYNKKGLVKVACFDVVFSNLIYQIASHQLVSPALAIEAQDLVKVSARDVAGLITTDVGSSEFKRFLDENNKTERRESGIRDEYPSVEAYVVIKHLLRSSEQYRGCFEELQLETFNGNVIRNEKDVSSLEDGWRGLFTVLPFNEMDQFGIGRNGYQLTVVHDNWKLVQRLLSPALDHSEANSTTQPFSYNGYCRTLFHRCHRLINSWGWRECKPILDTLFDFFAKNTLYNLKFEEARGSPSFLDELDGNPSLDARVGEPCFHTFLKIIASGLRFLAKRYDKKKIRNFAWRLLPNHGRVYPKEQPLRHEDLDALRNHHDLLSTLYWAVPDGCRPRLETIRNLVHPATSHREACSISLRSWSRLVRFKLSTDEDVSGLDPFGDWYGYFVTELQQQHSYARKEIESQSTGDNRVSQQLIERTISQNQRQIETLLSTALAGLRTAVELAPKLEHAHRLVLKTPFASILALFNPKLPRVNVVVSEALQVLVLYTQKDLPAASVAEAPAAVAIDEDSQEFGDWAAIEAVWEQQTSPSEAVEHVERDFHPIVSRLVSDCFGEDHCPEDAILLSVVDCWTSIAQVLVRHRLRNWDNYLSEFGDDSWARLRQTVQTRKFAPQFLAACIEKDSQIVSDCRIQVMTMWMTSLVERSSMLKFQHRLTEALLNESPKDPLLGNLPFSKDKKDRYTITLEEISSRRLSLLSSLSSNMREQLQNMELSGSRNFSVTKQEYSEILQRVMTSMKDNYRELGNGTAQAAQGAYVSFVHSVIGFLQQHTSDIKPIDPFFTDPASFPLPSNDPRYIVAKLKRYEPKLSSSSEIQTLTGFIQSISERAVIDGQQDYLVDQIHTSMNNIYEAGNPDKPTLRATLLQCVFPAYLEEALGNRAAWLLSRPIIQTITLVFDDLICNLDTLDPACVSSVVEMIKVVFQVSSQALSSLENRRHRLASPATLAMLAVFMDMISSALPVVDYVNRATGSGEEIFPLIEWFRDFTNVVTAHLHSADSSVGSPPSDAFIAFPDAPDTSASRKSDLFRTAHSLTSTDLQAYLKKWSWHQGKYYFTRPGHESQEIEIDTGVVALMNNQSEALKAFEDAASGFLHRAEHVSSGEERRAHNPEVRFTDSINYRIQRS</sequence>
<feature type="compositionally biased region" description="Low complexity" evidence="1">
    <location>
        <begin position="269"/>
        <end position="282"/>
    </location>
</feature>
<feature type="compositionally biased region" description="Basic and acidic residues" evidence="1">
    <location>
        <begin position="712"/>
        <end position="722"/>
    </location>
</feature>
<evidence type="ECO:0000313" key="3">
    <source>
        <dbReference type="Proteomes" id="UP000177622"/>
    </source>
</evidence>
<dbReference type="RefSeq" id="XP_022486837.1">
    <property type="nucleotide sequence ID" value="XM_022633099.1"/>
</dbReference>
<name>A0A1F5LDV4_PENAI</name>
<feature type="region of interest" description="Disordered" evidence="1">
    <location>
        <begin position="962"/>
        <end position="1029"/>
    </location>
</feature>
<keyword evidence="3" id="KW-1185">Reference proteome</keyword>
<dbReference type="EMBL" id="LXJU01000013">
    <property type="protein sequence ID" value="OGE51392.1"/>
    <property type="molecule type" value="Genomic_DNA"/>
</dbReference>
<feature type="compositionally biased region" description="Basic and acidic residues" evidence="1">
    <location>
        <begin position="551"/>
        <end position="568"/>
    </location>
</feature>
<dbReference type="GO" id="GO:0000724">
    <property type="term" value="P:double-strand break repair via homologous recombination"/>
    <property type="evidence" value="ECO:0007669"/>
    <property type="project" value="TreeGrafter"/>
</dbReference>
<feature type="compositionally biased region" description="Basic residues" evidence="1">
    <location>
        <begin position="1015"/>
        <end position="1026"/>
    </location>
</feature>
<feature type="compositionally biased region" description="Pro residues" evidence="1">
    <location>
        <begin position="994"/>
        <end position="1004"/>
    </location>
</feature>
<feature type="region of interest" description="Disordered" evidence="1">
    <location>
        <begin position="1"/>
        <end position="312"/>
    </location>
</feature>
<feature type="compositionally biased region" description="Polar residues" evidence="1">
    <location>
        <begin position="879"/>
        <end position="897"/>
    </location>
</feature>
<dbReference type="STRING" id="1835702.A0A1F5LDV4"/>
<dbReference type="OrthoDB" id="2386201at2759"/>
<dbReference type="GeneID" id="34577833"/>
<feature type="region of interest" description="Disordered" evidence="1">
    <location>
        <begin position="373"/>
        <end position="772"/>
    </location>
</feature>
<accession>A0A1F5LDV4</accession>
<proteinExistence type="predicted"/>
<dbReference type="PANTHER" id="PTHR28122:SF1">
    <property type="entry name" value="E3 UBIQUITIN-PROTEIN LIGASE SUBSTRATE RECEPTOR MMS22"/>
    <property type="match status" value="1"/>
</dbReference>
<feature type="compositionally biased region" description="Basic residues" evidence="1">
    <location>
        <begin position="700"/>
        <end position="711"/>
    </location>
</feature>
<dbReference type="GO" id="GO:0035361">
    <property type="term" value="C:Cul8-RING ubiquitin ligase complex"/>
    <property type="evidence" value="ECO:0007669"/>
    <property type="project" value="TreeGrafter"/>
</dbReference>
<comment type="caution">
    <text evidence="2">The sequence shown here is derived from an EMBL/GenBank/DDBJ whole genome shotgun (WGS) entry which is preliminary data.</text>
</comment>
<feature type="compositionally biased region" description="Basic and acidic residues" evidence="1">
    <location>
        <begin position="167"/>
        <end position="182"/>
    </location>
</feature>
<feature type="compositionally biased region" description="Basic and acidic residues" evidence="1">
    <location>
        <begin position="584"/>
        <end position="610"/>
    </location>
</feature>
<feature type="compositionally biased region" description="Polar residues" evidence="1">
    <location>
        <begin position="376"/>
        <end position="390"/>
    </location>
</feature>
<feature type="compositionally biased region" description="Basic residues" evidence="1">
    <location>
        <begin position="437"/>
        <end position="462"/>
    </location>
</feature>
<gene>
    <name evidence="2" type="ORF">PENARI_c013G00674</name>
</gene>
<feature type="compositionally biased region" description="Polar residues" evidence="1">
    <location>
        <begin position="480"/>
        <end position="497"/>
    </location>
</feature>
<evidence type="ECO:0000313" key="2">
    <source>
        <dbReference type="EMBL" id="OGE51392.1"/>
    </source>
</evidence>
<organism evidence="2 3">
    <name type="scientific">Penicillium arizonense</name>
    <dbReference type="NCBI Taxonomy" id="1835702"/>
    <lineage>
        <taxon>Eukaryota</taxon>
        <taxon>Fungi</taxon>
        <taxon>Dikarya</taxon>
        <taxon>Ascomycota</taxon>
        <taxon>Pezizomycotina</taxon>
        <taxon>Eurotiomycetes</taxon>
        <taxon>Eurotiomycetidae</taxon>
        <taxon>Eurotiales</taxon>
        <taxon>Aspergillaceae</taxon>
        <taxon>Penicillium</taxon>
    </lineage>
</organism>
<reference evidence="2 3" key="1">
    <citation type="journal article" date="2016" name="Sci. Rep.">
        <title>Penicillium arizonense, a new, genome sequenced fungal species, reveals a high chemical diversity in secreted metabolites.</title>
        <authorList>
            <person name="Grijseels S."/>
            <person name="Nielsen J.C."/>
            <person name="Randelovic M."/>
            <person name="Nielsen J."/>
            <person name="Nielsen K.F."/>
            <person name="Workman M."/>
            <person name="Frisvad J.C."/>
        </authorList>
    </citation>
    <scope>NUCLEOTIDE SEQUENCE [LARGE SCALE GENOMIC DNA]</scope>
    <source>
        <strain evidence="2 3">CBS 141311</strain>
    </source>
</reference>
<dbReference type="GO" id="GO:0031297">
    <property type="term" value="P:replication fork processing"/>
    <property type="evidence" value="ECO:0007669"/>
    <property type="project" value="InterPro"/>
</dbReference>